<reference evidence="1" key="1">
    <citation type="submission" date="2021-01" db="EMBL/GenBank/DDBJ databases">
        <authorList>
            <consortium name="Genoscope - CEA"/>
            <person name="William W."/>
        </authorList>
    </citation>
    <scope>NUCLEOTIDE SEQUENCE</scope>
</reference>
<organism evidence="1 2">
    <name type="scientific">Paramecium sonneborni</name>
    <dbReference type="NCBI Taxonomy" id="65129"/>
    <lineage>
        <taxon>Eukaryota</taxon>
        <taxon>Sar</taxon>
        <taxon>Alveolata</taxon>
        <taxon>Ciliophora</taxon>
        <taxon>Intramacronucleata</taxon>
        <taxon>Oligohymenophorea</taxon>
        <taxon>Peniculida</taxon>
        <taxon>Parameciidae</taxon>
        <taxon>Paramecium</taxon>
    </lineage>
</organism>
<gene>
    <name evidence="1" type="ORF">PSON_ATCC_30995.1.T2440023</name>
</gene>
<proteinExistence type="predicted"/>
<sequence length="126" mass="15281">MKITQLIQKLAAKQNKVIQQCRKKGLHRDLQTHIINNVQSQESEIQKDIKQQLYDELMKPQNLNKQWLNIKNKLFKWKLQKIEEEQKRLAAKLEELINNPTFDEYEEKNKLIALKRRIEQDYKLIN</sequence>
<keyword evidence="2" id="KW-1185">Reference proteome</keyword>
<dbReference type="Proteomes" id="UP000692954">
    <property type="component" value="Unassembled WGS sequence"/>
</dbReference>
<dbReference type="AlphaFoldDB" id="A0A8S1RR58"/>
<dbReference type="EMBL" id="CAJJDN010000244">
    <property type="protein sequence ID" value="CAD8129790.1"/>
    <property type="molecule type" value="Genomic_DNA"/>
</dbReference>
<evidence type="ECO:0000313" key="1">
    <source>
        <dbReference type="EMBL" id="CAD8129790.1"/>
    </source>
</evidence>
<comment type="caution">
    <text evidence="1">The sequence shown here is derived from an EMBL/GenBank/DDBJ whole genome shotgun (WGS) entry which is preliminary data.</text>
</comment>
<evidence type="ECO:0000313" key="2">
    <source>
        <dbReference type="Proteomes" id="UP000692954"/>
    </source>
</evidence>
<name>A0A8S1RR58_9CILI</name>
<accession>A0A8S1RR58</accession>
<protein>
    <submittedName>
        <fullName evidence="1">Uncharacterized protein</fullName>
    </submittedName>
</protein>